<feature type="binding site" evidence="2">
    <location>
        <begin position="215"/>
        <end position="217"/>
    </location>
    <ligand>
        <name>dihydroxyacetone phosphate</name>
        <dbReference type="ChEBI" id="CHEBI:57642"/>
    </ligand>
</feature>
<feature type="active site" description="Proton donor" evidence="1">
    <location>
        <position position="88"/>
    </location>
</feature>
<feature type="binding site" evidence="3">
    <location>
        <position position="186"/>
    </location>
    <ligand>
        <name>Zn(2+)</name>
        <dbReference type="ChEBI" id="CHEBI:29105"/>
        <label>1</label>
        <note>catalytic</note>
    </ligand>
</feature>
<gene>
    <name evidence="4" type="ORF">KCX74_06425</name>
</gene>
<keyword evidence="5" id="KW-1185">Reference proteome</keyword>
<dbReference type="NCBIfam" id="NF009374">
    <property type="entry name" value="PRK12737.1"/>
    <property type="match status" value="1"/>
</dbReference>
<dbReference type="SUPFAM" id="SSF51569">
    <property type="entry name" value="Aldolase"/>
    <property type="match status" value="1"/>
</dbReference>
<dbReference type="Pfam" id="PF01116">
    <property type="entry name" value="F_bP_aldolase"/>
    <property type="match status" value="1"/>
</dbReference>
<keyword evidence="3" id="KW-0479">Metal-binding</keyword>
<dbReference type="InterPro" id="IPR013785">
    <property type="entry name" value="Aldolase_TIM"/>
</dbReference>
<dbReference type="InterPro" id="IPR050246">
    <property type="entry name" value="Class_II_FBP_aldolase"/>
</dbReference>
<feature type="binding site" evidence="3">
    <location>
        <position position="214"/>
    </location>
    <ligand>
        <name>Zn(2+)</name>
        <dbReference type="ChEBI" id="CHEBI:29105"/>
        <label>1</label>
        <note>catalytic</note>
    </ligand>
</feature>
<dbReference type="PIRSF" id="PIRSF001359">
    <property type="entry name" value="F_bP_aldolase_II"/>
    <property type="match status" value="1"/>
</dbReference>
<feature type="binding site" evidence="2">
    <location>
        <begin position="236"/>
        <end position="239"/>
    </location>
    <ligand>
        <name>dihydroxyacetone phosphate</name>
        <dbReference type="ChEBI" id="CHEBI:57642"/>
    </ligand>
</feature>
<dbReference type="AlphaFoldDB" id="A0A941I8J8"/>
<comment type="caution">
    <text evidence="4">The sequence shown here is derived from an EMBL/GenBank/DDBJ whole genome shotgun (WGS) entry which is preliminary data.</text>
</comment>
<protein>
    <submittedName>
        <fullName evidence="4">Tagatose-bisphosphate aldolase subunit GatY</fullName>
    </submittedName>
</protein>
<dbReference type="InterPro" id="IPR000771">
    <property type="entry name" value="FBA_II"/>
</dbReference>
<feature type="binding site" evidence="2">
    <location>
        <position position="187"/>
    </location>
    <ligand>
        <name>dihydroxyacetone phosphate</name>
        <dbReference type="ChEBI" id="CHEBI:57642"/>
    </ligand>
</feature>
<evidence type="ECO:0000256" key="2">
    <source>
        <dbReference type="PIRSR" id="PIRSR001359-2"/>
    </source>
</evidence>
<evidence type="ECO:0000256" key="3">
    <source>
        <dbReference type="PIRSR" id="PIRSR001359-3"/>
    </source>
</evidence>
<sequence>MRRSNMGYVQNTEDMLRKARREGYAVPAFNIHNLETIQTVVETAQELKSPVILAATPGTMNYAGRAYIQAIAEVAAKQNDIPIALHLDHHETYESIVESLELGTKSVMIDGSHHTFKENIAISKQVVDTAHAYGATVEAELGKLVGQEDDLVVEAKDAAYTDPDTVAEFVEETGVDSLAVAIGTGHGLYETEPDLDFERLEKIKNLISIPIVLHGASGISKEDVQKCISLGCAKVNISTELKIPFSTGLRAHLMEHPNETDPRKYMGPAKARMKEAVKEKIAICMSAGKA</sequence>
<dbReference type="CDD" id="cd00947">
    <property type="entry name" value="TBP_aldolase_IIB"/>
    <property type="match status" value="1"/>
</dbReference>
<dbReference type="Gene3D" id="3.20.20.70">
    <property type="entry name" value="Aldolase class I"/>
    <property type="match status" value="1"/>
</dbReference>
<reference evidence="4" key="1">
    <citation type="submission" date="2021-04" db="EMBL/GenBank/DDBJ databases">
        <title>Isolation and polyphasic classification of algal microorganism.</title>
        <authorList>
            <person name="Wang S."/>
        </authorList>
    </citation>
    <scope>NUCLEOTIDE SEQUENCE</scope>
    <source>
        <strain evidence="4">720a</strain>
    </source>
</reference>
<organism evidence="4 5">
    <name type="scientific">Virgibacillus salarius</name>
    <dbReference type="NCBI Taxonomy" id="447199"/>
    <lineage>
        <taxon>Bacteria</taxon>
        <taxon>Bacillati</taxon>
        <taxon>Bacillota</taxon>
        <taxon>Bacilli</taxon>
        <taxon>Bacillales</taxon>
        <taxon>Bacillaceae</taxon>
        <taxon>Virgibacillus</taxon>
    </lineage>
</organism>
<dbReference type="GO" id="GO:0008270">
    <property type="term" value="F:zinc ion binding"/>
    <property type="evidence" value="ECO:0007669"/>
    <property type="project" value="InterPro"/>
</dbReference>
<feature type="binding site" evidence="3">
    <location>
        <position position="89"/>
    </location>
    <ligand>
        <name>Zn(2+)</name>
        <dbReference type="ChEBI" id="CHEBI:29105"/>
        <label>1</label>
        <note>catalytic</note>
    </ligand>
</feature>
<dbReference type="NCBIfam" id="TIGR00167">
    <property type="entry name" value="cbbA"/>
    <property type="match status" value="1"/>
</dbReference>
<evidence type="ECO:0000313" key="4">
    <source>
        <dbReference type="EMBL" id="MBR7795679.1"/>
    </source>
</evidence>
<dbReference type="PANTHER" id="PTHR30304">
    <property type="entry name" value="D-TAGATOSE-1,6-BISPHOSPHATE ALDOLASE"/>
    <property type="match status" value="1"/>
</dbReference>
<dbReference type="PANTHER" id="PTHR30304:SF0">
    <property type="entry name" value="D-TAGATOSE-1,6-BISPHOSPHATE ALDOLASE SUBUNIT GATY-RELATED"/>
    <property type="match status" value="1"/>
</dbReference>
<feature type="binding site" evidence="3">
    <location>
        <position position="110"/>
    </location>
    <ligand>
        <name>Zn(2+)</name>
        <dbReference type="ChEBI" id="CHEBI:29105"/>
        <label>2</label>
    </ligand>
</feature>
<proteinExistence type="predicted"/>
<dbReference type="GO" id="GO:0005975">
    <property type="term" value="P:carbohydrate metabolic process"/>
    <property type="evidence" value="ECO:0007669"/>
    <property type="project" value="InterPro"/>
</dbReference>
<keyword evidence="3" id="KW-0862">Zinc</keyword>
<comment type="cofactor">
    <cofactor evidence="3">
        <name>Zn(2+)</name>
        <dbReference type="ChEBI" id="CHEBI:29105"/>
    </cofactor>
    <text evidence="3">Binds 2 Zn(2+) ions per subunit. One is catalytic and the other provides a structural contribution.</text>
</comment>
<accession>A0A941I8J8</accession>
<feature type="binding site" evidence="3">
    <location>
        <position position="140"/>
    </location>
    <ligand>
        <name>Zn(2+)</name>
        <dbReference type="ChEBI" id="CHEBI:29105"/>
        <label>2</label>
    </ligand>
</feature>
<name>A0A941I8J8_9BACI</name>
<dbReference type="NCBIfam" id="NF006626">
    <property type="entry name" value="PRK09195.1"/>
    <property type="match status" value="1"/>
</dbReference>
<evidence type="ECO:0000313" key="5">
    <source>
        <dbReference type="Proteomes" id="UP000675284"/>
    </source>
</evidence>
<dbReference type="Proteomes" id="UP000675284">
    <property type="component" value="Unassembled WGS sequence"/>
</dbReference>
<evidence type="ECO:0000256" key="1">
    <source>
        <dbReference type="PIRSR" id="PIRSR001359-1"/>
    </source>
</evidence>
<dbReference type="EMBL" id="JAGSOT010000014">
    <property type="protein sequence ID" value="MBR7795679.1"/>
    <property type="molecule type" value="Genomic_DNA"/>
</dbReference>
<dbReference type="GO" id="GO:0016832">
    <property type="term" value="F:aldehyde-lyase activity"/>
    <property type="evidence" value="ECO:0007669"/>
    <property type="project" value="InterPro"/>
</dbReference>